<evidence type="ECO:0000256" key="5">
    <source>
        <dbReference type="ARBA" id="ARBA00022679"/>
    </source>
</evidence>
<dbReference type="GO" id="GO:0016036">
    <property type="term" value="P:cellular response to phosphate starvation"/>
    <property type="evidence" value="ECO:0007669"/>
    <property type="project" value="TreeGrafter"/>
</dbReference>
<protein>
    <recommendedName>
        <fullName evidence="3">histidine kinase</fullName>
        <ecNumber evidence="3">2.7.13.3</ecNumber>
    </recommendedName>
</protein>
<feature type="transmembrane region" description="Helical" evidence="12">
    <location>
        <begin position="16"/>
        <end position="33"/>
    </location>
</feature>
<gene>
    <name evidence="14" type="ORF">H9981_01370</name>
</gene>
<keyword evidence="8 12" id="KW-1133">Transmembrane helix</keyword>
<evidence type="ECO:0000256" key="3">
    <source>
        <dbReference type="ARBA" id="ARBA00012438"/>
    </source>
</evidence>
<feature type="domain" description="Histidine kinase" evidence="13">
    <location>
        <begin position="125"/>
        <end position="361"/>
    </location>
</feature>
<dbReference type="GO" id="GO:0004721">
    <property type="term" value="F:phosphoprotein phosphatase activity"/>
    <property type="evidence" value="ECO:0007669"/>
    <property type="project" value="TreeGrafter"/>
</dbReference>
<evidence type="ECO:0000256" key="10">
    <source>
        <dbReference type="ARBA" id="ARBA00023136"/>
    </source>
</evidence>
<reference evidence="14" key="2">
    <citation type="submission" date="2021-04" db="EMBL/GenBank/DDBJ databases">
        <authorList>
            <person name="Gilroy R."/>
        </authorList>
    </citation>
    <scope>NUCLEOTIDE SEQUENCE</scope>
    <source>
        <strain evidence="14">ChiSjej5B23-15282</strain>
    </source>
</reference>
<evidence type="ECO:0000256" key="11">
    <source>
        <dbReference type="SAM" id="MobiDB-lite"/>
    </source>
</evidence>
<dbReference type="EC" id="2.7.13.3" evidence="3"/>
<keyword evidence="10 12" id="KW-0472">Membrane</keyword>
<evidence type="ECO:0000256" key="9">
    <source>
        <dbReference type="ARBA" id="ARBA00023012"/>
    </source>
</evidence>
<evidence type="ECO:0000256" key="2">
    <source>
        <dbReference type="ARBA" id="ARBA00004651"/>
    </source>
</evidence>
<dbReference type="InterPro" id="IPR004358">
    <property type="entry name" value="Sig_transdc_His_kin-like_C"/>
</dbReference>
<dbReference type="Proteomes" id="UP000824243">
    <property type="component" value="Unassembled WGS sequence"/>
</dbReference>
<dbReference type="InterPro" id="IPR050351">
    <property type="entry name" value="BphY/WalK/GraS-like"/>
</dbReference>
<dbReference type="PROSITE" id="PS50109">
    <property type="entry name" value="HIS_KIN"/>
    <property type="match status" value="1"/>
</dbReference>
<evidence type="ECO:0000259" key="13">
    <source>
        <dbReference type="PROSITE" id="PS50109"/>
    </source>
</evidence>
<evidence type="ECO:0000256" key="8">
    <source>
        <dbReference type="ARBA" id="ARBA00022989"/>
    </source>
</evidence>
<dbReference type="PANTHER" id="PTHR45453">
    <property type="entry name" value="PHOSPHATE REGULON SENSOR PROTEIN PHOR"/>
    <property type="match status" value="1"/>
</dbReference>
<feature type="region of interest" description="Disordered" evidence="11">
    <location>
        <begin position="148"/>
        <end position="178"/>
    </location>
</feature>
<dbReference type="SUPFAM" id="SSF55874">
    <property type="entry name" value="ATPase domain of HSP90 chaperone/DNA topoisomerase II/histidine kinase"/>
    <property type="match status" value="1"/>
</dbReference>
<evidence type="ECO:0000256" key="6">
    <source>
        <dbReference type="ARBA" id="ARBA00022692"/>
    </source>
</evidence>
<evidence type="ECO:0000313" key="15">
    <source>
        <dbReference type="Proteomes" id="UP000824243"/>
    </source>
</evidence>
<dbReference type="PANTHER" id="PTHR45453:SF2">
    <property type="entry name" value="HISTIDINE KINASE"/>
    <property type="match status" value="1"/>
</dbReference>
<name>A0A9D1VVB0_9FIRM</name>
<dbReference type="InterPro" id="IPR005467">
    <property type="entry name" value="His_kinase_dom"/>
</dbReference>
<evidence type="ECO:0000256" key="12">
    <source>
        <dbReference type="SAM" id="Phobius"/>
    </source>
</evidence>
<keyword evidence="5" id="KW-0808">Transferase</keyword>
<organism evidence="14 15">
    <name type="scientific">Candidatus Mediterraneibacter caccavium</name>
    <dbReference type="NCBI Taxonomy" id="2838661"/>
    <lineage>
        <taxon>Bacteria</taxon>
        <taxon>Bacillati</taxon>
        <taxon>Bacillota</taxon>
        <taxon>Clostridia</taxon>
        <taxon>Lachnospirales</taxon>
        <taxon>Lachnospiraceae</taxon>
        <taxon>Mediterraneibacter</taxon>
    </lineage>
</organism>
<comment type="caution">
    <text evidence="14">The sequence shown here is derived from an EMBL/GenBank/DDBJ whole genome shotgun (WGS) entry which is preliminary data.</text>
</comment>
<keyword evidence="9" id="KW-0902">Two-component regulatory system</keyword>
<keyword evidence="6 12" id="KW-0812">Transmembrane</keyword>
<proteinExistence type="predicted"/>
<evidence type="ECO:0000256" key="1">
    <source>
        <dbReference type="ARBA" id="ARBA00000085"/>
    </source>
</evidence>
<reference evidence="14" key="1">
    <citation type="journal article" date="2021" name="PeerJ">
        <title>Extensive microbial diversity within the chicken gut microbiome revealed by metagenomics and culture.</title>
        <authorList>
            <person name="Gilroy R."/>
            <person name="Ravi A."/>
            <person name="Getino M."/>
            <person name="Pursley I."/>
            <person name="Horton D.L."/>
            <person name="Alikhan N.F."/>
            <person name="Baker D."/>
            <person name="Gharbi K."/>
            <person name="Hall N."/>
            <person name="Watson M."/>
            <person name="Adriaenssens E.M."/>
            <person name="Foster-Nyarko E."/>
            <person name="Jarju S."/>
            <person name="Secka A."/>
            <person name="Antonio M."/>
            <person name="Oren A."/>
            <person name="Chaudhuri R.R."/>
            <person name="La Ragione R."/>
            <person name="Hildebrand F."/>
            <person name="Pallen M.J."/>
        </authorList>
    </citation>
    <scope>NUCLEOTIDE SEQUENCE</scope>
    <source>
        <strain evidence="14">ChiSjej5B23-15282</strain>
    </source>
</reference>
<dbReference type="PRINTS" id="PR00344">
    <property type="entry name" value="BCTRLSENSOR"/>
</dbReference>
<evidence type="ECO:0000256" key="4">
    <source>
        <dbReference type="ARBA" id="ARBA00022475"/>
    </source>
</evidence>
<dbReference type="AlphaFoldDB" id="A0A9D1VVB0"/>
<dbReference type="SMART" id="SM00387">
    <property type="entry name" value="HATPase_c"/>
    <property type="match status" value="1"/>
</dbReference>
<sequence>MTHLITTYLKKNRKPILFYVVFLAMFYLVLYLYGVRADALGYAVFLSLVTFTALGIFDFWRYQARIKAIGEAFRNMPYELGSLPAPLDIPEEKYQEEVRTLGERFVAQENEARRSRQEMIDFYSLWAHQIKTPLAALDLLLQSAEAREDAAQANPGDAGEPARESGGKSDGEPGGDRSARTFQEMRMELFKTGQYVDMVLSYLRAEDLSSDLLLKEYSLDEIVRQAVRKYSGMFILKKIRLEYEPCKETVLTDEKWLLFVLEQLLSNALKYTDKGSIRIRMEPGNHGVLLIEDTGIGIQAEDLPRVFEKGFTGYNGRQDKKSTGIGLYLCRMICGKLNHTIEITSEPGKGTAVRLDLSRKEMRHE</sequence>
<dbReference type="GO" id="GO:0000155">
    <property type="term" value="F:phosphorelay sensor kinase activity"/>
    <property type="evidence" value="ECO:0007669"/>
    <property type="project" value="TreeGrafter"/>
</dbReference>
<dbReference type="EMBL" id="DXFA01000023">
    <property type="protein sequence ID" value="HIX47660.1"/>
    <property type="molecule type" value="Genomic_DNA"/>
</dbReference>
<evidence type="ECO:0000313" key="14">
    <source>
        <dbReference type="EMBL" id="HIX47660.1"/>
    </source>
</evidence>
<evidence type="ECO:0000256" key="7">
    <source>
        <dbReference type="ARBA" id="ARBA00022777"/>
    </source>
</evidence>
<comment type="catalytic activity">
    <reaction evidence="1">
        <text>ATP + protein L-histidine = ADP + protein N-phospho-L-histidine.</text>
        <dbReference type="EC" id="2.7.13.3"/>
    </reaction>
</comment>
<dbReference type="Pfam" id="PF02518">
    <property type="entry name" value="HATPase_c"/>
    <property type="match status" value="1"/>
</dbReference>
<feature type="compositionally biased region" description="Basic and acidic residues" evidence="11">
    <location>
        <begin position="160"/>
        <end position="178"/>
    </location>
</feature>
<keyword evidence="7 14" id="KW-0418">Kinase</keyword>
<dbReference type="Gene3D" id="3.30.565.10">
    <property type="entry name" value="Histidine kinase-like ATPase, C-terminal domain"/>
    <property type="match status" value="1"/>
</dbReference>
<comment type="subcellular location">
    <subcellularLocation>
        <location evidence="2">Cell membrane</location>
        <topology evidence="2">Multi-pass membrane protein</topology>
    </subcellularLocation>
</comment>
<dbReference type="Gene3D" id="1.10.287.130">
    <property type="match status" value="1"/>
</dbReference>
<dbReference type="InterPro" id="IPR036890">
    <property type="entry name" value="HATPase_C_sf"/>
</dbReference>
<feature type="transmembrane region" description="Helical" evidence="12">
    <location>
        <begin position="39"/>
        <end position="60"/>
    </location>
</feature>
<accession>A0A9D1VVB0</accession>
<dbReference type="InterPro" id="IPR003594">
    <property type="entry name" value="HATPase_dom"/>
</dbReference>
<dbReference type="GO" id="GO:0005886">
    <property type="term" value="C:plasma membrane"/>
    <property type="evidence" value="ECO:0007669"/>
    <property type="project" value="UniProtKB-SubCell"/>
</dbReference>
<keyword evidence="4" id="KW-1003">Cell membrane</keyword>